<evidence type="ECO:0000313" key="8">
    <source>
        <dbReference type="Proteomes" id="UP000051497"/>
    </source>
</evidence>
<comment type="similarity">
    <text evidence="2">Belongs to the nucleoside triphosphate pyrophosphohydrolase family.</text>
</comment>
<dbReference type="SUPFAM" id="SSF101386">
    <property type="entry name" value="all-alpha NTP pyrophosphatases"/>
    <property type="match status" value="2"/>
</dbReference>
<dbReference type="GO" id="GO:0046052">
    <property type="term" value="P:UTP catabolic process"/>
    <property type="evidence" value="ECO:0007669"/>
    <property type="project" value="TreeGrafter"/>
</dbReference>
<protein>
    <recommendedName>
        <fullName evidence="4">Nucleoside triphosphate pyrophosphohydrolase</fullName>
        <ecNumber evidence="3">3.6.1.8</ecNumber>
    </recommendedName>
</protein>
<dbReference type="Proteomes" id="UP000051497">
    <property type="component" value="Unassembled WGS sequence"/>
</dbReference>
<dbReference type="EMBL" id="LKAJ01000006">
    <property type="protein sequence ID" value="KRG21232.1"/>
    <property type="molecule type" value="Genomic_DNA"/>
</dbReference>
<dbReference type="Gene3D" id="1.10.287.1080">
    <property type="entry name" value="MazG-like"/>
    <property type="match status" value="2"/>
</dbReference>
<reference evidence="6" key="1">
    <citation type="submission" date="2015-09" db="EMBL/GenBank/DDBJ databases">
        <title>Draft Genome Sequences of Two Novel Amoeba-resistant Intranuclear Bacteria, Candidatus Berkiella cookevillensis and Candidatus Berkiella aquae.</title>
        <authorList>
            <person name="Mehari Y.T."/>
            <person name="Arivett B.A."/>
            <person name="Farone A.L."/>
            <person name="Gunderson J.H."/>
            <person name="Farone M.B."/>
        </authorList>
    </citation>
    <scope>NUCLEOTIDE SEQUENCE [LARGE SCALE GENOMIC DNA]</scope>
    <source>
        <strain evidence="6">HT99</strain>
    </source>
</reference>
<evidence type="ECO:0000256" key="1">
    <source>
        <dbReference type="ARBA" id="ARBA00052141"/>
    </source>
</evidence>
<evidence type="ECO:0000313" key="7">
    <source>
        <dbReference type="EMBL" id="MCS5711101.1"/>
    </source>
</evidence>
<evidence type="ECO:0000256" key="4">
    <source>
        <dbReference type="ARBA" id="ARBA00074799"/>
    </source>
</evidence>
<reference evidence="7" key="2">
    <citation type="journal article" date="2016" name="Genome Announc.">
        <title>Draft Genome Sequences of Two Novel Amoeba-Resistant Intranuclear Bacteria, 'Candidatus Berkiella cookevillensis' and 'Candidatus Berkiella aquae'.</title>
        <authorList>
            <person name="Mehari Y.T."/>
            <person name="Arivett B.A."/>
            <person name="Farone A.L."/>
            <person name="Gunderson J.H."/>
            <person name="Farone M.B."/>
        </authorList>
    </citation>
    <scope>NUCLEOTIDE SEQUENCE</scope>
    <source>
        <strain evidence="7">HT99</strain>
    </source>
</reference>
<evidence type="ECO:0000313" key="6">
    <source>
        <dbReference type="EMBL" id="KRG21232.1"/>
    </source>
</evidence>
<dbReference type="NCBIfam" id="NF007113">
    <property type="entry name" value="PRK09562.1"/>
    <property type="match status" value="1"/>
</dbReference>
<keyword evidence="6" id="KW-0378">Hydrolase</keyword>
<dbReference type="GO" id="GO:0006203">
    <property type="term" value="P:dGTP catabolic process"/>
    <property type="evidence" value="ECO:0007669"/>
    <property type="project" value="TreeGrafter"/>
</dbReference>
<dbReference type="STRING" id="295108.HT99x_01788"/>
<dbReference type="GO" id="GO:0046047">
    <property type="term" value="P:TTP catabolic process"/>
    <property type="evidence" value="ECO:0007669"/>
    <property type="project" value="TreeGrafter"/>
</dbReference>
<organism evidence="6">
    <name type="scientific">Candidatus Berkiella aquae</name>
    <dbReference type="NCBI Taxonomy" id="295108"/>
    <lineage>
        <taxon>Bacteria</taxon>
        <taxon>Pseudomonadati</taxon>
        <taxon>Pseudomonadota</taxon>
        <taxon>Gammaproteobacteria</taxon>
        <taxon>Candidatus Berkiellales</taxon>
        <taxon>Candidatus Berkiellaceae</taxon>
        <taxon>Candidatus Berkiella</taxon>
    </lineage>
</organism>
<gene>
    <name evidence="6" type="primary">mazG</name>
    <name evidence="7" type="ORF">HT99x_006630</name>
    <name evidence="6" type="ORF">HT99x_01788</name>
</gene>
<dbReference type="GO" id="GO:0046076">
    <property type="term" value="P:dTTP catabolic process"/>
    <property type="evidence" value="ECO:0007669"/>
    <property type="project" value="TreeGrafter"/>
</dbReference>
<dbReference type="InterPro" id="IPR004518">
    <property type="entry name" value="MazG-like_dom"/>
</dbReference>
<dbReference type="PANTHER" id="PTHR30522:SF0">
    <property type="entry name" value="NUCLEOSIDE TRIPHOSPHATE PYROPHOSPHOHYDROLASE"/>
    <property type="match status" value="1"/>
</dbReference>
<dbReference type="InterPro" id="IPR048015">
    <property type="entry name" value="NTP-PPase_MazG-like_N"/>
</dbReference>
<name>A0A0Q9YKT4_9GAMM</name>
<evidence type="ECO:0000256" key="3">
    <source>
        <dbReference type="ARBA" id="ARBA00066372"/>
    </source>
</evidence>
<sequence length="257" mass="29555">MNNNPTTLLQELLDIMAKLRSKDEGCAWDRAQTFKTIVPHTIEEAYEVADVIERNALAELPSELGDLFYQILFYCQMAKEEQRFSLTEVLAALKEKLIRRHPHVFNNEQPKAWDEIKKQEKPDAPLLGSIPSHFPALSMAQKLQNRAATVGFDWPNLHPVLAKLQEEIKEFEEAFANHDQAAMSEELGDILFVCANLARHAKLDAEQVLRLANQKFTRRFQGVEEQVKASGKAWDAFSLEELETFWHVVKKTEKIRN</sequence>
<evidence type="ECO:0000259" key="5">
    <source>
        <dbReference type="Pfam" id="PF03819"/>
    </source>
</evidence>
<dbReference type="EMBL" id="LKAJ02000001">
    <property type="protein sequence ID" value="MCS5711101.1"/>
    <property type="molecule type" value="Genomic_DNA"/>
</dbReference>
<dbReference type="OrthoDB" id="9808939at2"/>
<dbReference type="PANTHER" id="PTHR30522">
    <property type="entry name" value="NUCLEOSIDE TRIPHOSPHATE PYROPHOSPHOHYDROLASE"/>
    <property type="match status" value="1"/>
</dbReference>
<dbReference type="InterPro" id="IPR048011">
    <property type="entry name" value="NTP-PPase_MazG-like_C"/>
</dbReference>
<evidence type="ECO:0000256" key="2">
    <source>
        <dbReference type="ARBA" id="ARBA00061115"/>
    </source>
</evidence>
<dbReference type="RefSeq" id="WP_075066406.1">
    <property type="nucleotide sequence ID" value="NZ_LKAJ02000001.1"/>
</dbReference>
<dbReference type="CDD" id="cd11529">
    <property type="entry name" value="NTP-PPase_MazG_Cterm"/>
    <property type="match status" value="1"/>
</dbReference>
<dbReference type="Pfam" id="PF03819">
    <property type="entry name" value="MazG"/>
    <property type="match status" value="2"/>
</dbReference>
<dbReference type="EC" id="3.6.1.8" evidence="3"/>
<dbReference type="GO" id="GO:0047693">
    <property type="term" value="F:ATP diphosphatase activity"/>
    <property type="evidence" value="ECO:0007669"/>
    <property type="project" value="UniProtKB-EC"/>
</dbReference>
<keyword evidence="8" id="KW-1185">Reference proteome</keyword>
<dbReference type="GO" id="GO:0046081">
    <property type="term" value="P:dUTP catabolic process"/>
    <property type="evidence" value="ECO:0007669"/>
    <property type="project" value="TreeGrafter"/>
</dbReference>
<feature type="domain" description="NTP pyrophosphohydrolase MazG-like" evidence="5">
    <location>
        <begin position="32"/>
        <end position="105"/>
    </location>
</feature>
<dbReference type="FunFam" id="1.10.287.1080:FF:000001">
    <property type="entry name" value="Nucleoside triphosphate pyrophosphohydrolase"/>
    <property type="match status" value="1"/>
</dbReference>
<dbReference type="GO" id="GO:0006950">
    <property type="term" value="P:response to stress"/>
    <property type="evidence" value="ECO:0007669"/>
    <property type="project" value="UniProtKB-ARBA"/>
</dbReference>
<dbReference type="FunFam" id="1.10.287.1080:FF:000003">
    <property type="entry name" value="Nucleoside triphosphate pyrophosphohydrolase"/>
    <property type="match status" value="1"/>
</dbReference>
<dbReference type="AlphaFoldDB" id="A0A0Q9YKT4"/>
<dbReference type="InterPro" id="IPR011551">
    <property type="entry name" value="NTP_PyrPHydrolase_MazG"/>
</dbReference>
<dbReference type="NCBIfam" id="TIGR00444">
    <property type="entry name" value="mazG"/>
    <property type="match status" value="1"/>
</dbReference>
<feature type="domain" description="NTP pyrophosphohydrolase MazG-like" evidence="5">
    <location>
        <begin position="160"/>
        <end position="219"/>
    </location>
</feature>
<accession>A0A0Q9YKT4</accession>
<proteinExistence type="inferred from homology"/>
<dbReference type="GO" id="GO:0046061">
    <property type="term" value="P:dATP catabolic process"/>
    <property type="evidence" value="ECO:0007669"/>
    <property type="project" value="TreeGrafter"/>
</dbReference>
<dbReference type="CDD" id="cd11528">
    <property type="entry name" value="NTP-PPase_MazG_Nterm"/>
    <property type="match status" value="1"/>
</dbReference>
<dbReference type="PATRIC" id="fig|1590043.3.peg.1825"/>
<comment type="catalytic activity">
    <reaction evidence="1">
        <text>ATP + H2O = AMP + diphosphate + H(+)</text>
        <dbReference type="Rhea" id="RHEA:14245"/>
        <dbReference type="ChEBI" id="CHEBI:15377"/>
        <dbReference type="ChEBI" id="CHEBI:15378"/>
        <dbReference type="ChEBI" id="CHEBI:30616"/>
        <dbReference type="ChEBI" id="CHEBI:33019"/>
        <dbReference type="ChEBI" id="CHEBI:456215"/>
        <dbReference type="EC" id="3.6.1.8"/>
    </reaction>
</comment>
<reference evidence="7" key="3">
    <citation type="submission" date="2021-06" db="EMBL/GenBank/DDBJ databases">
        <title>Genomic Description and Analysis of Intracellular Bacteria, Candidatus Berkiella cookevillensis and Candidatus Berkiella aquae.</title>
        <authorList>
            <person name="Kidane D.T."/>
            <person name="Mehari Y.T."/>
            <person name="Rice F.C."/>
            <person name="Arivett B.A."/>
            <person name="Farone A.L."/>
            <person name="Berk S.G."/>
            <person name="Farone M.B."/>
        </authorList>
    </citation>
    <scope>NUCLEOTIDE SEQUENCE</scope>
    <source>
        <strain evidence="7">HT99</strain>
    </source>
</reference>
<comment type="caution">
    <text evidence="6">The sequence shown here is derived from an EMBL/GenBank/DDBJ whole genome shotgun (WGS) entry which is preliminary data.</text>
</comment>